<protein>
    <submittedName>
        <fullName evidence="1">DUF1579 domain-containing protein</fullName>
    </submittedName>
</protein>
<dbReference type="Pfam" id="PF07617">
    <property type="entry name" value="DUF1579"/>
    <property type="match status" value="1"/>
</dbReference>
<keyword evidence="2" id="KW-1185">Reference proteome</keyword>
<proteinExistence type="predicted"/>
<evidence type="ECO:0000313" key="1">
    <source>
        <dbReference type="EMBL" id="MXV49463.1"/>
    </source>
</evidence>
<accession>A0A7K1Y4G2</accession>
<comment type="caution">
    <text evidence="1">The sequence shown here is derived from an EMBL/GenBank/DDBJ whole genome shotgun (WGS) entry which is preliminary data.</text>
</comment>
<dbReference type="EMBL" id="WVHT01000001">
    <property type="protein sequence ID" value="MXV49463.1"/>
    <property type="molecule type" value="Genomic_DNA"/>
</dbReference>
<dbReference type="InterPro" id="IPR011473">
    <property type="entry name" value="DUF1579"/>
</dbReference>
<organism evidence="1 2">
    <name type="scientific">Hufsiella arboris</name>
    <dbReference type="NCBI Taxonomy" id="2695275"/>
    <lineage>
        <taxon>Bacteria</taxon>
        <taxon>Pseudomonadati</taxon>
        <taxon>Bacteroidota</taxon>
        <taxon>Sphingobacteriia</taxon>
        <taxon>Sphingobacteriales</taxon>
        <taxon>Sphingobacteriaceae</taxon>
        <taxon>Hufsiella</taxon>
    </lineage>
</organism>
<name>A0A7K1Y4G2_9SPHI</name>
<gene>
    <name evidence="1" type="ORF">GS399_00645</name>
</gene>
<evidence type="ECO:0000313" key="2">
    <source>
        <dbReference type="Proteomes" id="UP000466586"/>
    </source>
</evidence>
<reference evidence="1 2" key="1">
    <citation type="submission" date="2019-11" db="EMBL/GenBank/DDBJ databases">
        <title>Pedobacter sp. HMF7647 Genome sequencing and assembly.</title>
        <authorList>
            <person name="Kang H."/>
            <person name="Kim H."/>
            <person name="Joh K."/>
        </authorList>
    </citation>
    <scope>NUCLEOTIDE SEQUENCE [LARGE SCALE GENOMIC DNA]</scope>
    <source>
        <strain evidence="1 2">HMF7647</strain>
    </source>
</reference>
<sequence length="198" mass="22977">MKSYLKKIIPSILFALLIQTPGFSQQKGNEQMNQMLDYSRPGNNHALLNQLVGTWNFQDAKLSFVKGTLVRKPIYDGRFYSVEITGGKLPLPIANGKMKEDNYKSMQIEGYDNTRMKFYTTSINNHIGSDIQMQIGDYDATKKEFTYDWDSELIKGQPKKNRRVVKILDSSHYVELYYEEQANQYIKVRELDYSKSGE</sequence>
<dbReference type="RefSeq" id="WP_160842575.1">
    <property type="nucleotide sequence ID" value="NZ_WVHT01000001.1"/>
</dbReference>
<dbReference type="AlphaFoldDB" id="A0A7K1Y4G2"/>
<dbReference type="Proteomes" id="UP000466586">
    <property type="component" value="Unassembled WGS sequence"/>
</dbReference>